<dbReference type="Gene3D" id="3.40.50.720">
    <property type="entry name" value="NAD(P)-binding Rossmann-like Domain"/>
    <property type="match status" value="1"/>
</dbReference>
<dbReference type="EMBL" id="AMSG01000001">
    <property type="protein sequence ID" value="EKF56636.1"/>
    <property type="molecule type" value="Genomic_DNA"/>
</dbReference>
<comment type="caution">
    <text evidence="2">The sequence shown here is derived from an EMBL/GenBank/DDBJ whole genome shotgun (WGS) entry which is preliminary data.</text>
</comment>
<feature type="domain" description="NAD-dependent epimerase/dehydratase" evidence="1">
    <location>
        <begin position="2"/>
        <end position="227"/>
    </location>
</feature>
<dbReference type="STRING" id="555500.I215_00440"/>
<sequence length="335" mass="37754">MILISGGTGLIGGHLLLLLSKASEPIRAIYRSQSRVENVKSLFKDQGNPNFDNIQWVKADLLDVPSLETAFEGVTKVYHCAGLISFDPDAYRELRKVNIDGTANLVNLCIANKIQKLAYISSIAVFGDHATHKQIDETSYWNPEAENNVYAIAKYGAEMEIWRATQEEIPVVIVNPGIVLGEGFEDSPSSAIFNRIAKGLSYYPPGSSGFVDVKDVSRAIHLLMESPIFNERYILVGALLKYKTVLNLIAENLNRTRPSRELNRWQLQLLWRLDAVATFLFRKKRILSRHSAQSLWNSSQYSSDKIIKELDFEFTDISTTVRRICNTIKLDKSKA</sequence>
<dbReference type="InterPro" id="IPR036291">
    <property type="entry name" value="NAD(P)-bd_dom_sf"/>
</dbReference>
<protein>
    <submittedName>
        <fullName evidence="2">NAD-dependent epimerase/dehydratase</fullName>
    </submittedName>
</protein>
<gene>
    <name evidence="2" type="ORF">I215_00440</name>
</gene>
<dbReference type="PANTHER" id="PTHR48079">
    <property type="entry name" value="PROTEIN YEEZ"/>
    <property type="match status" value="1"/>
</dbReference>
<evidence type="ECO:0000313" key="2">
    <source>
        <dbReference type="EMBL" id="EKF56636.1"/>
    </source>
</evidence>
<name>K2Q6X8_9FLAO</name>
<dbReference type="Proteomes" id="UP000007364">
    <property type="component" value="Unassembled WGS sequence"/>
</dbReference>
<dbReference type="RefSeq" id="WP_008989965.1">
    <property type="nucleotide sequence ID" value="NZ_AMSG01000001.1"/>
</dbReference>
<dbReference type="GO" id="GO:0004029">
    <property type="term" value="F:aldehyde dehydrogenase (NAD+) activity"/>
    <property type="evidence" value="ECO:0007669"/>
    <property type="project" value="TreeGrafter"/>
</dbReference>
<evidence type="ECO:0000259" key="1">
    <source>
        <dbReference type="Pfam" id="PF01370"/>
    </source>
</evidence>
<dbReference type="PANTHER" id="PTHR48079:SF6">
    <property type="entry name" value="NAD(P)-BINDING DOMAIN-CONTAINING PROTEIN-RELATED"/>
    <property type="match status" value="1"/>
</dbReference>
<proteinExistence type="predicted"/>
<dbReference type="InterPro" id="IPR051783">
    <property type="entry name" value="NAD(P)-dependent_oxidoreduct"/>
</dbReference>
<evidence type="ECO:0000313" key="3">
    <source>
        <dbReference type="Proteomes" id="UP000007364"/>
    </source>
</evidence>
<dbReference type="OrthoDB" id="596910at2"/>
<organism evidence="2 3">
    <name type="scientific">Galbibacter marinus</name>
    <dbReference type="NCBI Taxonomy" id="555500"/>
    <lineage>
        <taxon>Bacteria</taxon>
        <taxon>Pseudomonadati</taxon>
        <taxon>Bacteroidota</taxon>
        <taxon>Flavobacteriia</taxon>
        <taxon>Flavobacteriales</taxon>
        <taxon>Flavobacteriaceae</taxon>
        <taxon>Galbibacter</taxon>
    </lineage>
</organism>
<reference evidence="2 3" key="1">
    <citation type="journal article" date="2012" name="J. Bacteriol.">
        <title>Genome Sequence of Galbibacter marinum Type Strain ck-I2-15.</title>
        <authorList>
            <person name="Lai Q."/>
            <person name="Li C."/>
            <person name="Shao Z."/>
        </authorList>
    </citation>
    <scope>NUCLEOTIDE SEQUENCE [LARGE SCALE GENOMIC DNA]</scope>
    <source>
        <strain evidence="3">ck-I2-15</strain>
    </source>
</reference>
<dbReference type="SUPFAM" id="SSF51735">
    <property type="entry name" value="NAD(P)-binding Rossmann-fold domains"/>
    <property type="match status" value="1"/>
</dbReference>
<accession>K2Q6X8</accession>
<dbReference type="Pfam" id="PF01370">
    <property type="entry name" value="Epimerase"/>
    <property type="match status" value="1"/>
</dbReference>
<keyword evidence="3" id="KW-1185">Reference proteome</keyword>
<dbReference type="eggNOG" id="COG0451">
    <property type="taxonomic scope" value="Bacteria"/>
</dbReference>
<dbReference type="GO" id="GO:0005737">
    <property type="term" value="C:cytoplasm"/>
    <property type="evidence" value="ECO:0007669"/>
    <property type="project" value="TreeGrafter"/>
</dbReference>
<dbReference type="InterPro" id="IPR001509">
    <property type="entry name" value="Epimerase_deHydtase"/>
</dbReference>
<dbReference type="AlphaFoldDB" id="K2Q6X8"/>